<evidence type="ECO:0000313" key="1">
    <source>
        <dbReference type="EMBL" id="KAI9247511.1"/>
    </source>
</evidence>
<reference evidence="1" key="1">
    <citation type="journal article" date="2022" name="IScience">
        <title>Evolution of zygomycete secretomes and the origins of terrestrial fungal ecologies.</title>
        <authorList>
            <person name="Chang Y."/>
            <person name="Wang Y."/>
            <person name="Mondo S."/>
            <person name="Ahrendt S."/>
            <person name="Andreopoulos W."/>
            <person name="Barry K."/>
            <person name="Beard J."/>
            <person name="Benny G.L."/>
            <person name="Blankenship S."/>
            <person name="Bonito G."/>
            <person name="Cuomo C."/>
            <person name="Desiro A."/>
            <person name="Gervers K.A."/>
            <person name="Hundley H."/>
            <person name="Kuo A."/>
            <person name="LaButti K."/>
            <person name="Lang B.F."/>
            <person name="Lipzen A."/>
            <person name="O'Donnell K."/>
            <person name="Pangilinan J."/>
            <person name="Reynolds N."/>
            <person name="Sandor L."/>
            <person name="Smith M.E."/>
            <person name="Tsang A."/>
            <person name="Grigoriev I.V."/>
            <person name="Stajich J.E."/>
            <person name="Spatafora J.W."/>
        </authorList>
    </citation>
    <scope>NUCLEOTIDE SEQUENCE</scope>
    <source>
        <strain evidence="1">RSA 2281</strain>
    </source>
</reference>
<comment type="caution">
    <text evidence="1">The sequence shown here is derived from an EMBL/GenBank/DDBJ whole genome shotgun (WGS) entry which is preliminary data.</text>
</comment>
<reference evidence="1" key="2">
    <citation type="submission" date="2023-02" db="EMBL/GenBank/DDBJ databases">
        <authorList>
            <consortium name="DOE Joint Genome Institute"/>
            <person name="Mondo S.J."/>
            <person name="Chang Y."/>
            <person name="Wang Y."/>
            <person name="Ahrendt S."/>
            <person name="Andreopoulos W."/>
            <person name="Barry K."/>
            <person name="Beard J."/>
            <person name="Benny G.L."/>
            <person name="Blankenship S."/>
            <person name="Bonito G."/>
            <person name="Cuomo C."/>
            <person name="Desiro A."/>
            <person name="Gervers K.A."/>
            <person name="Hundley H."/>
            <person name="Kuo A."/>
            <person name="LaButti K."/>
            <person name="Lang B.F."/>
            <person name="Lipzen A."/>
            <person name="O'Donnell K."/>
            <person name="Pangilinan J."/>
            <person name="Reynolds N."/>
            <person name="Sandor L."/>
            <person name="Smith M.W."/>
            <person name="Tsang A."/>
            <person name="Grigoriev I.V."/>
            <person name="Stajich J.E."/>
            <person name="Spatafora J.W."/>
        </authorList>
    </citation>
    <scope>NUCLEOTIDE SEQUENCE</scope>
    <source>
        <strain evidence="1">RSA 2281</strain>
    </source>
</reference>
<dbReference type="AlphaFoldDB" id="A0AAD5P8J7"/>
<gene>
    <name evidence="1" type="ORF">BDA99DRAFT_565184</name>
</gene>
<dbReference type="Proteomes" id="UP001209540">
    <property type="component" value="Unassembled WGS sequence"/>
</dbReference>
<proteinExistence type="predicted"/>
<name>A0AAD5P8J7_9FUNG</name>
<dbReference type="EMBL" id="JAIXMP010000042">
    <property type="protein sequence ID" value="KAI9247511.1"/>
    <property type="molecule type" value="Genomic_DNA"/>
</dbReference>
<protein>
    <submittedName>
        <fullName evidence="1">Uncharacterized protein</fullName>
    </submittedName>
</protein>
<keyword evidence="2" id="KW-1185">Reference proteome</keyword>
<accession>A0AAD5P8J7</accession>
<organism evidence="1 2">
    <name type="scientific">Phascolomyces articulosus</name>
    <dbReference type="NCBI Taxonomy" id="60185"/>
    <lineage>
        <taxon>Eukaryota</taxon>
        <taxon>Fungi</taxon>
        <taxon>Fungi incertae sedis</taxon>
        <taxon>Mucoromycota</taxon>
        <taxon>Mucoromycotina</taxon>
        <taxon>Mucoromycetes</taxon>
        <taxon>Mucorales</taxon>
        <taxon>Lichtheimiaceae</taxon>
        <taxon>Phascolomyces</taxon>
    </lineage>
</organism>
<evidence type="ECO:0000313" key="2">
    <source>
        <dbReference type="Proteomes" id="UP001209540"/>
    </source>
</evidence>
<sequence>MKKDSAVNSSETVGNSSASVINNDVDYTFYEKLSNSALLPTNRSHLFKLGHYLDTINKILDSDEEDEELLNRASLLTMQQWSFDDPNQSNMLRYNVAHKHYKEFMKQFKDQTHEALIYLAKMKVEILETEYDCQVLKIIDVMEYLVRHLTSGTKVGEDESELDVIPKLECSLAILLYTKTQVKQLERAQNNCIRMIFGAHKNSETKVMRHLTNLPSIEERTNILQAKFLLRATLIPDDTHLSTLQPQLNTQPSTSQWIKLQQGTLWKLVEDNTEYPSNCDTKTISKQYRADNLTTTIEATTGWLPGGRTKTCKSCNTSTLTKKHAIQCLRMHRRLHIPHHKTDDPISFFLNKLPKSKPTSSSKIQQIQHKWPTVCRILAELDYLQHPESNQQQCIDPDPGQAQIKWIEPLPSPGID</sequence>